<dbReference type="VEuPathDB" id="TrichDB:TVAG_443750"/>
<feature type="transmembrane region" description="Helical" evidence="2">
    <location>
        <begin position="395"/>
        <end position="418"/>
    </location>
</feature>
<keyword evidence="2" id="KW-0472">Membrane</keyword>
<reference evidence="3" key="2">
    <citation type="journal article" date="2007" name="Science">
        <title>Draft genome sequence of the sexually transmitted pathogen Trichomonas vaginalis.</title>
        <authorList>
            <person name="Carlton J.M."/>
            <person name="Hirt R.P."/>
            <person name="Silva J.C."/>
            <person name="Delcher A.L."/>
            <person name="Schatz M."/>
            <person name="Zhao Q."/>
            <person name="Wortman J.R."/>
            <person name="Bidwell S.L."/>
            <person name="Alsmark U.C.M."/>
            <person name="Besteiro S."/>
            <person name="Sicheritz-Ponten T."/>
            <person name="Noel C.J."/>
            <person name="Dacks J.B."/>
            <person name="Foster P.G."/>
            <person name="Simillion C."/>
            <person name="Van de Peer Y."/>
            <person name="Miranda-Saavedra D."/>
            <person name="Barton G.J."/>
            <person name="Westrop G.D."/>
            <person name="Mueller S."/>
            <person name="Dessi D."/>
            <person name="Fiori P.L."/>
            <person name="Ren Q."/>
            <person name="Paulsen I."/>
            <person name="Zhang H."/>
            <person name="Bastida-Corcuera F.D."/>
            <person name="Simoes-Barbosa A."/>
            <person name="Brown M.T."/>
            <person name="Hayes R.D."/>
            <person name="Mukherjee M."/>
            <person name="Okumura C.Y."/>
            <person name="Schneider R."/>
            <person name="Smith A.J."/>
            <person name="Vanacova S."/>
            <person name="Villalvazo M."/>
            <person name="Haas B.J."/>
            <person name="Pertea M."/>
            <person name="Feldblyum T.V."/>
            <person name="Utterback T.R."/>
            <person name="Shu C.L."/>
            <person name="Osoegawa K."/>
            <person name="de Jong P.J."/>
            <person name="Hrdy I."/>
            <person name="Horvathova L."/>
            <person name="Zubacova Z."/>
            <person name="Dolezal P."/>
            <person name="Malik S.B."/>
            <person name="Logsdon J.M. Jr."/>
            <person name="Henze K."/>
            <person name="Gupta A."/>
            <person name="Wang C.C."/>
            <person name="Dunne R.L."/>
            <person name="Upcroft J.A."/>
            <person name="Upcroft P."/>
            <person name="White O."/>
            <person name="Salzberg S.L."/>
            <person name="Tang P."/>
            <person name="Chiu C.-H."/>
            <person name="Lee Y.-S."/>
            <person name="Embley T.M."/>
            <person name="Coombs G.H."/>
            <person name="Mottram J.C."/>
            <person name="Tachezy J."/>
            <person name="Fraser-Liggett C.M."/>
            <person name="Johnson P.J."/>
        </authorList>
    </citation>
    <scope>NUCLEOTIDE SEQUENCE [LARGE SCALE GENOMIC DNA]</scope>
    <source>
        <strain evidence="3">G3</strain>
    </source>
</reference>
<feature type="compositionally biased region" description="Low complexity" evidence="1">
    <location>
        <begin position="423"/>
        <end position="451"/>
    </location>
</feature>
<dbReference type="EMBL" id="DS113491">
    <property type="protein sequence ID" value="EAY03887.1"/>
    <property type="molecule type" value="Genomic_DNA"/>
</dbReference>
<keyword evidence="2" id="KW-0812">Transmembrane</keyword>
<dbReference type="RefSeq" id="XP_001316110.1">
    <property type="nucleotide sequence ID" value="XM_001316075.1"/>
</dbReference>
<protein>
    <submittedName>
        <fullName evidence="3">Uncharacterized protein</fullName>
    </submittedName>
</protein>
<sequence>MGFGLRIIDSPFHPHPKNTDKILPTYLNGWFYIQLLTDTANSNFITSFTNNYQHVFKIDNRMYPGIYLSYLNQSEFQHFTQQSFISIWNKESSKADQKLSLKPEEKYNGKAFIKRFFEKTTNQNLLLKQKKELYSEKSIHSTFIDALDSRSFNTHVYKIIQQNVGTLSVILEYPNTLSLSNYNLDIFIKNESGNIIIPNKTTNNDINRYSILVPDASAGTYLVFLSSKTIIENYKQEYKLFIGDSQNNQVFKINQHKNLGRNCNYNFNFKANCFDKPETDKIKEIKFGKTQKRISQNSWFSFSTKKNEKFLISVSSEFNSSFRSCLCPSTETIDDCYCQFSRNLAEIGAFYTENDSQLYLSLSSNENPKVSISNSSLNYNRKRIANSSPKTNQNLIILTTVLSLLIVTISIISLTTIIRKTNNNGNNQEDQQNQEETANQENQGNEDQNQNVFRTEMHH</sequence>
<evidence type="ECO:0000313" key="4">
    <source>
        <dbReference type="Proteomes" id="UP000001542"/>
    </source>
</evidence>
<gene>
    <name evidence="3" type="ORF">TVAG_443750</name>
</gene>
<organism evidence="3 4">
    <name type="scientific">Trichomonas vaginalis (strain ATCC PRA-98 / G3)</name>
    <dbReference type="NCBI Taxonomy" id="412133"/>
    <lineage>
        <taxon>Eukaryota</taxon>
        <taxon>Metamonada</taxon>
        <taxon>Parabasalia</taxon>
        <taxon>Trichomonadida</taxon>
        <taxon>Trichomonadidae</taxon>
        <taxon>Trichomonas</taxon>
    </lineage>
</organism>
<keyword evidence="4" id="KW-1185">Reference proteome</keyword>
<evidence type="ECO:0000256" key="2">
    <source>
        <dbReference type="SAM" id="Phobius"/>
    </source>
</evidence>
<reference evidence="3" key="1">
    <citation type="submission" date="2006-10" db="EMBL/GenBank/DDBJ databases">
        <authorList>
            <person name="Amadeo P."/>
            <person name="Zhao Q."/>
            <person name="Wortman J."/>
            <person name="Fraser-Liggett C."/>
            <person name="Carlton J."/>
        </authorList>
    </citation>
    <scope>NUCLEOTIDE SEQUENCE</scope>
    <source>
        <strain evidence="3">G3</strain>
    </source>
</reference>
<proteinExistence type="predicted"/>
<dbReference type="AlphaFoldDB" id="A2ETZ9"/>
<dbReference type="InParanoid" id="A2ETZ9"/>
<evidence type="ECO:0000313" key="3">
    <source>
        <dbReference type="EMBL" id="EAY03887.1"/>
    </source>
</evidence>
<accession>A2ETZ9</accession>
<dbReference type="Proteomes" id="UP000001542">
    <property type="component" value="Unassembled WGS sequence"/>
</dbReference>
<dbReference type="VEuPathDB" id="TrichDB:TVAGG3_0235120"/>
<feature type="region of interest" description="Disordered" evidence="1">
    <location>
        <begin position="423"/>
        <end position="459"/>
    </location>
</feature>
<evidence type="ECO:0000256" key="1">
    <source>
        <dbReference type="SAM" id="MobiDB-lite"/>
    </source>
</evidence>
<keyword evidence="2" id="KW-1133">Transmembrane helix</keyword>
<name>A2ETZ9_TRIV3</name>
<dbReference type="KEGG" id="tva:4761735"/>